<comment type="caution">
    <text evidence="3">The sequence shown here is derived from an EMBL/GenBank/DDBJ whole genome shotgun (WGS) entry which is preliminary data.</text>
</comment>
<dbReference type="SUPFAM" id="SSF52540">
    <property type="entry name" value="P-loop containing nucleoside triphosphate hydrolases"/>
    <property type="match status" value="1"/>
</dbReference>
<sequence>MIKRIQYIKNFGVYKNYRHSGTLPDFNNKNMIYGWNYSGKTTLSRLFSFMENKKTNSEEFPDIEFEIILEDGTKINHSNIDSFPFNVRVFNSDFIKDNLRFDSDDKKMKGITFDIGKNAHLRPLIVANEEYIAKARLKITDNSVFINRFNEFSASKFTNQARIIKNDHFNSLIEFNKGHLERLIGTKEEVLNNIILDQAILIKIKADSISKNDKDKIDIEEYANKLNDLIQKVSDFISKEPKAATQEEILDDDSDLYNWVRTGVRLHESKHLENCAFCKSDLIPERVMNLNTYFSNEAAVLKDESVELINKINAEIEYFEKIDIRNKSKNDLNESLQLIFEDLVREYSTVCKEYCSVLNQLKSIIEDKLTNSLFVTKTLPEMNTEVESILSKWITDVKKVFEEHNQIVENFKSNQDSARDSYKKHLVSKYLIDENYFEFKRKKEIEEKYHQIFNARILAKEIENKEYSDQLQSITAGKGELNMFIKMFLKREDIKIDVTYDNHFVLKRGDIIAKNLSEGEKTAIAFSHFMVMLDSLFESGKLLETIVFFDDPISSLDANHIAQITSLINSFFFRKGIDPDNPAKVIDCFLQLFVSTHNFEFYSFLRDANNIKRKKKIPTEQGTREVSACNSFFIKKVAIDSSIIEKMPSSLASYKSEYIYLFSLIYNFFESDCSIQNPNYILMPNAVRRFLEIYTLIKLPGNKGEIDSRIVELVGDVNELKILHHFSHFTSFEKATRHDELILRLPEVIADVFTLLGNDMTHYESLCTAINKTVFIVENS</sequence>
<keyword evidence="1" id="KW-0175">Coiled coil</keyword>
<evidence type="ECO:0000313" key="3">
    <source>
        <dbReference type="EMBL" id="TDE01533.1"/>
    </source>
</evidence>
<feature type="domain" description="Protein CR006 P-loop" evidence="2">
    <location>
        <begin position="12"/>
        <end position="753"/>
    </location>
</feature>
<dbReference type="InterPro" id="IPR027417">
    <property type="entry name" value="P-loop_NTPase"/>
</dbReference>
<dbReference type="EMBL" id="SMFN01000020">
    <property type="protein sequence ID" value="TDE01533.1"/>
    <property type="molecule type" value="Genomic_DNA"/>
</dbReference>
<evidence type="ECO:0000259" key="2">
    <source>
        <dbReference type="Pfam" id="PF13166"/>
    </source>
</evidence>
<dbReference type="Pfam" id="PF13166">
    <property type="entry name" value="AAA_13"/>
    <property type="match status" value="1"/>
</dbReference>
<evidence type="ECO:0000313" key="4">
    <source>
        <dbReference type="Proteomes" id="UP000294644"/>
    </source>
</evidence>
<dbReference type="OrthoDB" id="9795565at2"/>
<dbReference type="Proteomes" id="UP000294644">
    <property type="component" value="Unassembled WGS sequence"/>
</dbReference>
<dbReference type="InterPro" id="IPR026866">
    <property type="entry name" value="CR006_AAA"/>
</dbReference>
<organism evidence="3 4">
    <name type="scientific">Flavobacterium sandaracinum</name>
    <dbReference type="NCBI Taxonomy" id="2541733"/>
    <lineage>
        <taxon>Bacteria</taxon>
        <taxon>Pseudomonadati</taxon>
        <taxon>Bacteroidota</taxon>
        <taxon>Flavobacteriia</taxon>
        <taxon>Flavobacteriales</taxon>
        <taxon>Flavobacteriaceae</taxon>
        <taxon>Flavobacterium</taxon>
    </lineage>
</organism>
<reference evidence="3 4" key="1">
    <citation type="submission" date="2019-03" db="EMBL/GenBank/DDBJ databases">
        <title>Flavobacterium LB-D12 sp. nov., isolated from arctic soil.</title>
        <authorList>
            <person name="Chaudhary D.K."/>
        </authorList>
    </citation>
    <scope>NUCLEOTIDE SEQUENCE [LARGE SCALE GENOMIC DNA]</scope>
    <source>
        <strain evidence="3 4">LB-D12</strain>
    </source>
</reference>
<protein>
    <recommendedName>
        <fullName evidence="2">Protein CR006 P-loop domain-containing protein</fullName>
    </recommendedName>
</protein>
<dbReference type="RefSeq" id="WP_132067144.1">
    <property type="nucleotide sequence ID" value="NZ_SMFN01000020.1"/>
</dbReference>
<gene>
    <name evidence="3" type="ORF">E0F91_14355</name>
</gene>
<accession>A0A4R5CUU1</accession>
<dbReference type="Gene3D" id="3.40.50.300">
    <property type="entry name" value="P-loop containing nucleotide triphosphate hydrolases"/>
    <property type="match status" value="1"/>
</dbReference>
<keyword evidence="4" id="KW-1185">Reference proteome</keyword>
<proteinExistence type="predicted"/>
<dbReference type="AlphaFoldDB" id="A0A4R5CUU1"/>
<name>A0A4R5CUU1_9FLAO</name>
<feature type="coiled-coil region" evidence="1">
    <location>
        <begin position="212"/>
        <end position="239"/>
    </location>
</feature>
<evidence type="ECO:0000256" key="1">
    <source>
        <dbReference type="SAM" id="Coils"/>
    </source>
</evidence>